<dbReference type="PIRSF" id="PIRSF006470">
    <property type="entry name" value="DctB"/>
    <property type="match status" value="1"/>
</dbReference>
<dbReference type="Gene3D" id="3.40.190.170">
    <property type="entry name" value="Bacterial extracellular solute-binding protein, family 7"/>
    <property type="match status" value="1"/>
</dbReference>
<comment type="subcellular location">
    <subcellularLocation>
        <location evidence="1">Cell envelope</location>
    </subcellularLocation>
</comment>
<dbReference type="Pfam" id="PF03480">
    <property type="entry name" value="DctP"/>
    <property type="match status" value="1"/>
</dbReference>
<dbReference type="NCBIfam" id="TIGR00787">
    <property type="entry name" value="dctP"/>
    <property type="match status" value="1"/>
</dbReference>
<dbReference type="AlphaFoldDB" id="A0A3N9UN62"/>
<dbReference type="PANTHER" id="PTHR33376">
    <property type="match status" value="1"/>
</dbReference>
<dbReference type="InterPro" id="IPR038404">
    <property type="entry name" value="TRAP_DctP_sf"/>
</dbReference>
<dbReference type="PANTHER" id="PTHR33376:SF4">
    <property type="entry name" value="SIALIC ACID-BINDING PERIPLASMIC PROTEIN SIAP"/>
    <property type="match status" value="1"/>
</dbReference>
<evidence type="ECO:0000313" key="6">
    <source>
        <dbReference type="EMBL" id="RQW73326.1"/>
    </source>
</evidence>
<feature type="region of interest" description="Disordered" evidence="5">
    <location>
        <begin position="1"/>
        <end position="22"/>
    </location>
</feature>
<accession>A0A3N9UN62</accession>
<name>A0A3N9UN62_9BACI</name>
<gene>
    <name evidence="6" type="ORF">EBB45_17350</name>
</gene>
<evidence type="ECO:0000256" key="2">
    <source>
        <dbReference type="ARBA" id="ARBA00009023"/>
    </source>
</evidence>
<dbReference type="CDD" id="cd13603">
    <property type="entry name" value="PBP2_TRAP_Siap_TeaA_like"/>
    <property type="match status" value="1"/>
</dbReference>
<dbReference type="GO" id="GO:0030288">
    <property type="term" value="C:outer membrane-bounded periplasmic space"/>
    <property type="evidence" value="ECO:0007669"/>
    <property type="project" value="InterPro"/>
</dbReference>
<keyword evidence="4" id="KW-0732">Signal</keyword>
<comment type="similarity">
    <text evidence="2">Belongs to the bacterial solute-binding protein 7 family.</text>
</comment>
<evidence type="ECO:0000256" key="5">
    <source>
        <dbReference type="SAM" id="MobiDB-lite"/>
    </source>
</evidence>
<comment type="caution">
    <text evidence="6">The sequence shown here is derived from an EMBL/GenBank/DDBJ whole genome shotgun (WGS) entry which is preliminary data.</text>
</comment>
<dbReference type="InterPro" id="IPR018389">
    <property type="entry name" value="DctP_fam"/>
</dbReference>
<dbReference type="NCBIfam" id="NF037995">
    <property type="entry name" value="TRAP_S1"/>
    <property type="match status" value="1"/>
</dbReference>
<sequence length="329" mass="36557">MASLLVGCSQNSNSSESVATSGESGELKLKVAHYYAETHPQHIALVEKFEKTVEEKTNGAIDVEIYPSSQLGDEEQYTNGVRNGTIEMSVSGMGMQNAEPKIGAMELPFIFEDFDHAKAAFEGDVGTFLGDAFSQFGVETLAVTANGFRVISSNREVSSMDDLKGLRLRLPNMDTYLKFGDAMKVSIQPMGLSEVFTALEQKVIDGQENPYATLKESGFYEVQSHVLESNHMFSPNVYLINQKFIDSLPEDQQTIIRDAAKEAAAYEWDLLTQSVDETKQFLADHGIEIVVPSDSFKAEMVEAVKPIHDNVINNTDWGKEYFELVEKYK</sequence>
<feature type="compositionally biased region" description="Polar residues" evidence="5">
    <location>
        <begin position="8"/>
        <end position="22"/>
    </location>
</feature>
<proteinExistence type="inferred from homology"/>
<evidence type="ECO:0000313" key="7">
    <source>
        <dbReference type="Proteomes" id="UP000274033"/>
    </source>
</evidence>
<protein>
    <submittedName>
        <fullName evidence="6">TRAP transporter substrate-binding protein</fullName>
    </submittedName>
</protein>
<keyword evidence="7" id="KW-1185">Reference proteome</keyword>
<dbReference type="Proteomes" id="UP000274033">
    <property type="component" value="Unassembled WGS sequence"/>
</dbReference>
<evidence type="ECO:0000256" key="1">
    <source>
        <dbReference type="ARBA" id="ARBA00004196"/>
    </source>
</evidence>
<reference evidence="6 7" key="1">
    <citation type="journal article" date="2013" name="J. Microbiol.">
        <title>Lysinibacillus chungkukjangi sp. nov., isolated from Chungkukjang, Korean fermented soybean food.</title>
        <authorList>
            <person name="Kim S.J."/>
            <person name="Jang Y.H."/>
            <person name="Hamada M."/>
            <person name="Ahn J.H."/>
            <person name="Weon H.Y."/>
            <person name="Suzuki K."/>
            <person name="Whang K.S."/>
            <person name="Kwon S.W."/>
        </authorList>
    </citation>
    <scope>NUCLEOTIDE SEQUENCE [LARGE SCALE GENOMIC DNA]</scope>
    <source>
        <strain evidence="6 7">MCCC 1A12701</strain>
    </source>
</reference>
<dbReference type="EMBL" id="RRCT01000023">
    <property type="protein sequence ID" value="RQW73326.1"/>
    <property type="molecule type" value="Genomic_DNA"/>
</dbReference>
<dbReference type="GO" id="GO:0055085">
    <property type="term" value="P:transmembrane transport"/>
    <property type="evidence" value="ECO:0007669"/>
    <property type="project" value="InterPro"/>
</dbReference>
<keyword evidence="3" id="KW-0813">Transport</keyword>
<evidence type="ECO:0000256" key="4">
    <source>
        <dbReference type="ARBA" id="ARBA00022729"/>
    </source>
</evidence>
<dbReference type="InterPro" id="IPR004682">
    <property type="entry name" value="TRAP_DctP"/>
</dbReference>
<organism evidence="6 7">
    <name type="scientific">Lysinibacillus composti</name>
    <dbReference type="NCBI Taxonomy" id="720633"/>
    <lineage>
        <taxon>Bacteria</taxon>
        <taxon>Bacillati</taxon>
        <taxon>Bacillota</taxon>
        <taxon>Bacilli</taxon>
        <taxon>Bacillales</taxon>
        <taxon>Bacillaceae</taxon>
        <taxon>Lysinibacillus</taxon>
    </lineage>
</organism>
<dbReference type="OrthoDB" id="9776801at2"/>
<evidence type="ECO:0000256" key="3">
    <source>
        <dbReference type="ARBA" id="ARBA00022448"/>
    </source>
</evidence>